<dbReference type="InterPro" id="IPR013096">
    <property type="entry name" value="Cupin_2"/>
</dbReference>
<evidence type="ECO:0000313" key="2">
    <source>
        <dbReference type="EMBL" id="MBM7571099.1"/>
    </source>
</evidence>
<feature type="domain" description="Cupin type-2" evidence="1">
    <location>
        <begin position="52"/>
        <end position="109"/>
    </location>
</feature>
<dbReference type="RefSeq" id="WP_338024247.1">
    <property type="nucleotide sequence ID" value="NZ_JAFBDR010000007.1"/>
</dbReference>
<dbReference type="Pfam" id="PF07883">
    <property type="entry name" value="Cupin_2"/>
    <property type="match status" value="1"/>
</dbReference>
<dbReference type="PIRSF" id="PIRSF019307">
    <property type="entry name" value="UCP019307"/>
    <property type="match status" value="1"/>
</dbReference>
<name>A0ABS2MYY0_9BACI</name>
<dbReference type="InterPro" id="IPR014500">
    <property type="entry name" value="UCP019307_cupin"/>
</dbReference>
<reference evidence="2 3" key="1">
    <citation type="submission" date="2021-01" db="EMBL/GenBank/DDBJ databases">
        <title>Genomic Encyclopedia of Type Strains, Phase IV (KMG-IV): sequencing the most valuable type-strain genomes for metagenomic binning, comparative biology and taxonomic classification.</title>
        <authorList>
            <person name="Goeker M."/>
        </authorList>
    </citation>
    <scope>NUCLEOTIDE SEQUENCE [LARGE SCALE GENOMIC DNA]</scope>
    <source>
        <strain evidence="2 3">DSM 23711</strain>
    </source>
</reference>
<evidence type="ECO:0000313" key="3">
    <source>
        <dbReference type="Proteomes" id="UP001296943"/>
    </source>
</evidence>
<gene>
    <name evidence="2" type="ORF">JOC48_001582</name>
</gene>
<evidence type="ECO:0000259" key="1">
    <source>
        <dbReference type="Pfam" id="PF07883"/>
    </source>
</evidence>
<dbReference type="PANTHER" id="PTHR36448:SF2">
    <property type="entry name" value="CUPIN TYPE-1 DOMAIN-CONTAINING PROTEIN"/>
    <property type="match status" value="1"/>
</dbReference>
<dbReference type="SUPFAM" id="SSF51182">
    <property type="entry name" value="RmlC-like cupins"/>
    <property type="match status" value="1"/>
</dbReference>
<sequence>MNYNLEQTYLLKDDGRIPNSELPLIIYPKVLENPRSCTAIFQLNNWKNNWTGGVFSYHHFHSNSHEVLGVVSGNAMIMFGGEHGLNLRVSAGDVVVIPAGVGHKHIKSSEDFLVAGGYPDGMDYDMRTGDPKEHDNVTENIANVPMPKLDPIFGENGPLQDIWGSVD</sequence>
<accession>A0ABS2MYY0</accession>
<dbReference type="Gene3D" id="2.60.120.10">
    <property type="entry name" value="Jelly Rolls"/>
    <property type="match status" value="1"/>
</dbReference>
<dbReference type="PANTHER" id="PTHR36448">
    <property type="entry name" value="BLR7373 PROTEIN"/>
    <property type="match status" value="1"/>
</dbReference>
<dbReference type="CDD" id="cd02219">
    <property type="entry name" value="cupin_YjlB-like"/>
    <property type="match status" value="1"/>
</dbReference>
<dbReference type="InterPro" id="IPR011051">
    <property type="entry name" value="RmlC_Cupin_sf"/>
</dbReference>
<dbReference type="InterPro" id="IPR014710">
    <property type="entry name" value="RmlC-like_jellyroll"/>
</dbReference>
<keyword evidence="3" id="KW-1185">Reference proteome</keyword>
<protein>
    <submittedName>
        <fullName evidence="2">Uncharacterized protein YjlB</fullName>
    </submittedName>
</protein>
<organism evidence="2 3">
    <name type="scientific">Aquibacillus albus</name>
    <dbReference type="NCBI Taxonomy" id="1168171"/>
    <lineage>
        <taxon>Bacteria</taxon>
        <taxon>Bacillati</taxon>
        <taxon>Bacillota</taxon>
        <taxon>Bacilli</taxon>
        <taxon>Bacillales</taxon>
        <taxon>Bacillaceae</taxon>
        <taxon>Aquibacillus</taxon>
    </lineage>
</organism>
<proteinExistence type="predicted"/>
<dbReference type="EMBL" id="JAFBDR010000007">
    <property type="protein sequence ID" value="MBM7571099.1"/>
    <property type="molecule type" value="Genomic_DNA"/>
</dbReference>
<comment type="caution">
    <text evidence="2">The sequence shown here is derived from an EMBL/GenBank/DDBJ whole genome shotgun (WGS) entry which is preliminary data.</text>
</comment>
<dbReference type="InterPro" id="IPR047121">
    <property type="entry name" value="YjiB-like"/>
</dbReference>
<dbReference type="Proteomes" id="UP001296943">
    <property type="component" value="Unassembled WGS sequence"/>
</dbReference>